<dbReference type="InterPro" id="IPR041460">
    <property type="entry name" value="Molybdopterin_N"/>
</dbReference>
<gene>
    <name evidence="10" type="ORF">N5I32_09040</name>
</gene>
<keyword evidence="6" id="KW-0560">Oxidoreductase</keyword>
<dbReference type="PANTHER" id="PTHR43742:SF10">
    <property type="entry name" value="TRIMETHYLAMINE-N-OXIDE REDUCTASE 2"/>
    <property type="match status" value="1"/>
</dbReference>
<dbReference type="Gene3D" id="2.40.40.20">
    <property type="match status" value="1"/>
</dbReference>
<feature type="domain" description="Molybdopterin oxidoreductase" evidence="7">
    <location>
        <begin position="53"/>
        <end position="507"/>
    </location>
</feature>
<sequence>MADDLGKVTSAHWGAARVYTEGGRIVRVEPFEEDPDPSPIARILPKAVHHADRVARPSVRKGWLRGDRARGAGRDDFVEMPWDEALDIAAEEIGRIRRVHGNGAIYGGSYGWSSAGRFHHAQSQLHRFLNSIGGYVAHKGSYSLSAAEVMIPHIFGWSETEFHYAVQERWSAIVEHTETLVAFGGINTKNAQVNPGGTGAHRTGAHLRAFGAGGGRLVNVSPQRGDSPDFAEWLPVIPGTDTALILGLAHELERTGRVDRAFLDRCAAGYDRFRAYLLGETDGLAKDAGWAAAICGVPAGKIAALAERMATTRTLIAMSWSVQRAENGEQPYWAGATLAAMLGQIGLPGGGFGEGYGTTDGGGTGPFRRLGGGALPQLSNPVGTTIPVARIADMLLHPGMPYQYNGEDRTYPDIRLIMWAGGNPYHHHQDLRRLERAWDKPDCVIVNDPWWTATARRADIVFPATTPYEREDFGREGTDPYIFHMPQLIAPQGEARDDFEIFRGLAARLGAEEVFTEGLSAADWIARLYKDFRAKSAAEGVEVPDLAALKARNWARIDPAPQPAESPLAAFRRDPGAHPLPTPSGRIEVFSDTIAAMGYAHCPGHAVWIEPTEWAGTRDRFRLHLLSPQPADKLHSQLEAALADEPDARPMRVNLHPDEAARRGIAEGALVEVFNDRGSCLARARLSADVVPGVLILPTGAWYRPDGQGRDTQGNPNVLTRDIGTSRIAQGPTAQTTLVDLRPL</sequence>
<name>A0ABT2NNZ5_9RHOB</name>
<dbReference type="InterPro" id="IPR009010">
    <property type="entry name" value="Asp_de-COase-like_dom_sf"/>
</dbReference>
<feature type="domain" description="Molybdopterin dinucleotide-binding" evidence="8">
    <location>
        <begin position="623"/>
        <end position="737"/>
    </location>
</feature>
<dbReference type="Gene3D" id="3.40.50.740">
    <property type="match status" value="1"/>
</dbReference>
<dbReference type="SUPFAM" id="SSF50692">
    <property type="entry name" value="ADC-like"/>
    <property type="match status" value="1"/>
</dbReference>
<keyword evidence="3" id="KW-0500">Molybdenum</keyword>
<comment type="similarity">
    <text evidence="2">Belongs to the prokaryotic molybdopterin-containing oxidoreductase family.</text>
</comment>
<dbReference type="SUPFAM" id="SSF53706">
    <property type="entry name" value="Formate dehydrogenase/DMSO reductase, domains 1-3"/>
    <property type="match status" value="1"/>
</dbReference>
<reference evidence="11" key="1">
    <citation type="submission" date="2023-07" db="EMBL/GenBank/DDBJ databases">
        <title>Defluviimonas sediminis sp. nov., isolated from mangrove sediment.</title>
        <authorList>
            <person name="Liu L."/>
            <person name="Li J."/>
            <person name="Huang Y."/>
            <person name="Pan J."/>
            <person name="Li M."/>
        </authorList>
    </citation>
    <scope>NUCLEOTIDE SEQUENCE [LARGE SCALE GENOMIC DNA]</scope>
    <source>
        <strain evidence="11">FT324</strain>
    </source>
</reference>
<dbReference type="Pfam" id="PF01568">
    <property type="entry name" value="Molydop_binding"/>
    <property type="match status" value="1"/>
</dbReference>
<dbReference type="RefSeq" id="WP_261495071.1">
    <property type="nucleotide sequence ID" value="NZ_JAOCQF010000001.1"/>
</dbReference>
<protein>
    <submittedName>
        <fullName evidence="10">Molybdopterin-dependent oxidoreductase</fullName>
    </submittedName>
</protein>
<accession>A0ABT2NNZ5</accession>
<organism evidence="10 11">
    <name type="scientific">Albidovulum sediminis</name>
    <dbReference type="NCBI Taxonomy" id="3066345"/>
    <lineage>
        <taxon>Bacteria</taxon>
        <taxon>Pseudomonadati</taxon>
        <taxon>Pseudomonadota</taxon>
        <taxon>Alphaproteobacteria</taxon>
        <taxon>Rhodobacterales</taxon>
        <taxon>Paracoccaceae</taxon>
        <taxon>Albidovulum</taxon>
    </lineage>
</organism>
<evidence type="ECO:0000256" key="5">
    <source>
        <dbReference type="ARBA" id="ARBA00022764"/>
    </source>
</evidence>
<evidence type="ECO:0000256" key="1">
    <source>
        <dbReference type="ARBA" id="ARBA00001942"/>
    </source>
</evidence>
<feature type="domain" description="Molybdopterin oxidoreductase N-terminal" evidence="9">
    <location>
        <begin position="9"/>
        <end position="49"/>
    </location>
</feature>
<dbReference type="Gene3D" id="3.90.55.10">
    <property type="entry name" value="Dimethylsulfoxide Reductase, domain 3"/>
    <property type="match status" value="1"/>
</dbReference>
<comment type="caution">
    <text evidence="10">The sequence shown here is derived from an EMBL/GenBank/DDBJ whole genome shotgun (WGS) entry which is preliminary data.</text>
</comment>
<dbReference type="PROSITE" id="PS00932">
    <property type="entry name" value="MOLYBDOPTERIN_PROK_3"/>
    <property type="match status" value="1"/>
</dbReference>
<evidence type="ECO:0000259" key="9">
    <source>
        <dbReference type="Pfam" id="PF18364"/>
    </source>
</evidence>
<dbReference type="EMBL" id="JAOCQF010000001">
    <property type="protein sequence ID" value="MCT8329654.1"/>
    <property type="molecule type" value="Genomic_DNA"/>
</dbReference>
<dbReference type="InterPro" id="IPR006657">
    <property type="entry name" value="MoPterin_dinucl-bd_dom"/>
</dbReference>
<evidence type="ECO:0000256" key="2">
    <source>
        <dbReference type="ARBA" id="ARBA00010312"/>
    </source>
</evidence>
<dbReference type="Proteomes" id="UP001205601">
    <property type="component" value="Unassembled WGS sequence"/>
</dbReference>
<evidence type="ECO:0000313" key="10">
    <source>
        <dbReference type="EMBL" id="MCT8329654.1"/>
    </source>
</evidence>
<dbReference type="InterPro" id="IPR050612">
    <property type="entry name" value="Prok_Mopterin_Oxidored"/>
</dbReference>
<evidence type="ECO:0000256" key="3">
    <source>
        <dbReference type="ARBA" id="ARBA00022505"/>
    </source>
</evidence>
<evidence type="ECO:0000256" key="6">
    <source>
        <dbReference type="ARBA" id="ARBA00023002"/>
    </source>
</evidence>
<dbReference type="PANTHER" id="PTHR43742">
    <property type="entry name" value="TRIMETHYLAMINE-N-OXIDE REDUCTASE"/>
    <property type="match status" value="1"/>
</dbReference>
<keyword evidence="5" id="KW-0574">Periplasm</keyword>
<proteinExistence type="inferred from homology"/>
<evidence type="ECO:0000259" key="7">
    <source>
        <dbReference type="Pfam" id="PF00384"/>
    </source>
</evidence>
<evidence type="ECO:0000313" key="11">
    <source>
        <dbReference type="Proteomes" id="UP001205601"/>
    </source>
</evidence>
<keyword evidence="11" id="KW-1185">Reference proteome</keyword>
<evidence type="ECO:0000259" key="8">
    <source>
        <dbReference type="Pfam" id="PF01568"/>
    </source>
</evidence>
<evidence type="ECO:0000256" key="4">
    <source>
        <dbReference type="ARBA" id="ARBA00022723"/>
    </source>
</evidence>
<dbReference type="Gene3D" id="3.40.228.10">
    <property type="entry name" value="Dimethylsulfoxide Reductase, domain 2"/>
    <property type="match status" value="1"/>
</dbReference>
<dbReference type="InterPro" id="IPR006656">
    <property type="entry name" value="Mopterin_OxRdtase"/>
</dbReference>
<keyword evidence="4" id="KW-0479">Metal-binding</keyword>
<dbReference type="Pfam" id="PF00384">
    <property type="entry name" value="Molybdopterin"/>
    <property type="match status" value="1"/>
</dbReference>
<comment type="cofactor">
    <cofactor evidence="1">
        <name>Mo-bis(molybdopterin guanine dinucleotide)</name>
        <dbReference type="ChEBI" id="CHEBI:60539"/>
    </cofactor>
</comment>
<dbReference type="InterPro" id="IPR006655">
    <property type="entry name" value="Mopterin_OxRdtase_prok_CS"/>
</dbReference>
<dbReference type="Pfam" id="PF18364">
    <property type="entry name" value="Molybdopterin_N"/>
    <property type="match status" value="1"/>
</dbReference>